<accession>A0A3A4G0G9</accession>
<dbReference type="InterPro" id="IPR050833">
    <property type="entry name" value="Poly_Biosynth_Transport"/>
</dbReference>
<evidence type="ECO:0000256" key="1">
    <source>
        <dbReference type="ARBA" id="ARBA00004651"/>
    </source>
</evidence>
<keyword evidence="3 6" id="KW-0812">Transmembrane</keyword>
<feature type="transmembrane region" description="Helical" evidence="6">
    <location>
        <begin position="310"/>
        <end position="333"/>
    </location>
</feature>
<dbReference type="AlphaFoldDB" id="A0A3A4G0G9"/>
<keyword evidence="5 6" id="KW-0472">Membrane</keyword>
<evidence type="ECO:0000256" key="2">
    <source>
        <dbReference type="ARBA" id="ARBA00022475"/>
    </source>
</evidence>
<feature type="transmembrane region" description="Helical" evidence="6">
    <location>
        <begin position="340"/>
        <end position="361"/>
    </location>
</feature>
<sequence>MTFAAGSLSWAGTQWVLVWLFARFAGGAEAVGQYSLVLAIATPIFVACHLGLRTVYLSLSETYRWSTYLTLRLGGILLGSLLVTLYFSFFVDVSVWLWGAVLLMKCADTYLDLGYAQMQRRGMLRQIGTLNLVNSSGTIALAILALWLVESVAAAILGSALVSWALVVVVQRAMVLRPAGDRSARTGYRRVLAAGVPTMISDSLAVVANYLPILLLARIADEAEVGVYTTAAFLLIFTHLSGSILSGIWITSFRLTFEIEGSHVMLRQSHRMATALIVIGLLAVPVVIAAGSPALQWVFGPEFGMTYAELTLLAVAALPIMPTYVYTVSLNVLNRFAVQAWVWALACGFGSGVSVLVMQLGATPMTVALSLALGISWGRSICVLLLVVTVPRRQSQEKGNLPEVRSLR</sequence>
<dbReference type="OrthoDB" id="5189710at2"/>
<proteinExistence type="predicted"/>
<dbReference type="EMBL" id="QYZP01000002">
    <property type="protein sequence ID" value="RJN31599.1"/>
    <property type="molecule type" value="Genomic_DNA"/>
</dbReference>
<evidence type="ECO:0000256" key="6">
    <source>
        <dbReference type="SAM" id="Phobius"/>
    </source>
</evidence>
<keyword evidence="2" id="KW-1003">Cell membrane</keyword>
<protein>
    <recommendedName>
        <fullName evidence="9">Lipopolysaccharide biosynthesis protein</fullName>
    </recommendedName>
</protein>
<organism evidence="7 8">
    <name type="scientific">Nesterenkonia natronophila</name>
    <dbReference type="NCBI Taxonomy" id="2174932"/>
    <lineage>
        <taxon>Bacteria</taxon>
        <taxon>Bacillati</taxon>
        <taxon>Actinomycetota</taxon>
        <taxon>Actinomycetes</taxon>
        <taxon>Micrococcales</taxon>
        <taxon>Micrococcaceae</taxon>
        <taxon>Nesterenkonia</taxon>
    </lineage>
</organism>
<feature type="transmembrane region" description="Helical" evidence="6">
    <location>
        <begin position="191"/>
        <end position="211"/>
    </location>
</feature>
<dbReference type="PANTHER" id="PTHR30250">
    <property type="entry name" value="PST FAMILY PREDICTED COLANIC ACID TRANSPORTER"/>
    <property type="match status" value="1"/>
</dbReference>
<dbReference type="Proteomes" id="UP000266615">
    <property type="component" value="Unassembled WGS sequence"/>
</dbReference>
<evidence type="ECO:0000313" key="8">
    <source>
        <dbReference type="Proteomes" id="UP000266615"/>
    </source>
</evidence>
<reference evidence="7 8" key="1">
    <citation type="submission" date="2018-09" db="EMBL/GenBank/DDBJ databases">
        <title>Nesterenkonia natronophila sp. nov., an alkaliphilic actinobacteriume isolated from a soda lake, and emended description of the genus Nesterenkonia.</title>
        <authorList>
            <person name="Menes R.J."/>
            <person name="Iriarte A."/>
        </authorList>
    </citation>
    <scope>NUCLEOTIDE SEQUENCE [LARGE SCALE GENOMIC DNA]</scope>
    <source>
        <strain evidence="7 8">M8</strain>
    </source>
</reference>
<dbReference type="GO" id="GO:0005886">
    <property type="term" value="C:plasma membrane"/>
    <property type="evidence" value="ECO:0007669"/>
    <property type="project" value="UniProtKB-SubCell"/>
</dbReference>
<feature type="transmembrane region" description="Helical" evidence="6">
    <location>
        <begin position="231"/>
        <end position="251"/>
    </location>
</feature>
<evidence type="ECO:0000256" key="3">
    <source>
        <dbReference type="ARBA" id="ARBA00022692"/>
    </source>
</evidence>
<comment type="caution">
    <text evidence="7">The sequence shown here is derived from an EMBL/GenBank/DDBJ whole genome shotgun (WGS) entry which is preliminary data.</text>
</comment>
<dbReference type="PANTHER" id="PTHR30250:SF11">
    <property type="entry name" value="O-ANTIGEN TRANSPORTER-RELATED"/>
    <property type="match status" value="1"/>
</dbReference>
<evidence type="ECO:0000256" key="4">
    <source>
        <dbReference type="ARBA" id="ARBA00022989"/>
    </source>
</evidence>
<evidence type="ECO:0000256" key="5">
    <source>
        <dbReference type="ARBA" id="ARBA00023136"/>
    </source>
</evidence>
<feature type="transmembrane region" description="Helical" evidence="6">
    <location>
        <begin position="37"/>
        <end position="57"/>
    </location>
</feature>
<keyword evidence="4 6" id="KW-1133">Transmembrane helix</keyword>
<evidence type="ECO:0008006" key="9">
    <source>
        <dbReference type="Google" id="ProtNLM"/>
    </source>
</evidence>
<feature type="transmembrane region" description="Helical" evidence="6">
    <location>
        <begin position="127"/>
        <end position="146"/>
    </location>
</feature>
<keyword evidence="8" id="KW-1185">Reference proteome</keyword>
<feature type="transmembrane region" description="Helical" evidence="6">
    <location>
        <begin position="272"/>
        <end position="290"/>
    </location>
</feature>
<feature type="transmembrane region" description="Helical" evidence="6">
    <location>
        <begin position="69"/>
        <end position="89"/>
    </location>
</feature>
<evidence type="ECO:0000313" key="7">
    <source>
        <dbReference type="EMBL" id="RJN31599.1"/>
    </source>
</evidence>
<name>A0A3A4G0G9_9MICC</name>
<feature type="transmembrane region" description="Helical" evidence="6">
    <location>
        <begin position="367"/>
        <end position="388"/>
    </location>
</feature>
<comment type="subcellular location">
    <subcellularLocation>
        <location evidence="1">Cell membrane</location>
        <topology evidence="1">Multi-pass membrane protein</topology>
    </subcellularLocation>
</comment>
<dbReference type="RefSeq" id="WP_119902386.1">
    <property type="nucleotide sequence ID" value="NZ_QYZP01000002.1"/>
</dbReference>
<gene>
    <name evidence="7" type="ORF">D3250_05460</name>
</gene>
<feature type="transmembrane region" description="Helical" evidence="6">
    <location>
        <begin position="152"/>
        <end position="170"/>
    </location>
</feature>